<dbReference type="STRING" id="320497.A0U93_00885"/>
<evidence type="ECO:0000313" key="2">
    <source>
        <dbReference type="Proteomes" id="UP000188604"/>
    </source>
</evidence>
<sequence>MTLRLKIYATLGVIALVGYLALLASITHGDRTARVASAERSARLMIVQADAADQYTRHEIAPLLDSAMHSRLVFIPQSAGFYAVETQGRQIERALEGYRLRRVVLDSTGPADTPDGWERDAIMRLRGTPDGAPFAELRPDGALAYVVPLTMQDGICATCYPSRDQAPLSVRDAFGSAKGFDRHPGEIVGATIATVPVAPFNLFGNASLLLAALVLLICWASACLLIEFMVLRPLSQIATVAERVSLGAPDVEEFDTRSGGEIGALTLSFNRLRRSMETAMALVRP</sequence>
<gene>
    <name evidence="1" type="ORF">A0U93_00885</name>
</gene>
<organism evidence="1 2">
    <name type="scientific">Neoasaia chiangmaiensis</name>
    <dbReference type="NCBI Taxonomy" id="320497"/>
    <lineage>
        <taxon>Bacteria</taxon>
        <taxon>Pseudomonadati</taxon>
        <taxon>Pseudomonadota</taxon>
        <taxon>Alphaproteobacteria</taxon>
        <taxon>Acetobacterales</taxon>
        <taxon>Acetobacteraceae</taxon>
        <taxon>Neoasaia</taxon>
    </lineage>
</organism>
<dbReference type="KEGG" id="nch:A0U93_00885"/>
<dbReference type="RefSeq" id="WP_169852668.1">
    <property type="nucleotide sequence ID" value="NZ_BJXS01000010.1"/>
</dbReference>
<dbReference type="SMART" id="SM00304">
    <property type="entry name" value="HAMP"/>
    <property type="match status" value="1"/>
</dbReference>
<proteinExistence type="predicted"/>
<dbReference type="CDD" id="cd06225">
    <property type="entry name" value="HAMP"/>
    <property type="match status" value="1"/>
</dbReference>
<dbReference type="GO" id="GO:0007165">
    <property type="term" value="P:signal transduction"/>
    <property type="evidence" value="ECO:0007669"/>
    <property type="project" value="InterPro"/>
</dbReference>
<dbReference type="Pfam" id="PF00672">
    <property type="entry name" value="HAMP"/>
    <property type="match status" value="1"/>
</dbReference>
<dbReference type="GO" id="GO:0016020">
    <property type="term" value="C:membrane"/>
    <property type="evidence" value="ECO:0007669"/>
    <property type="project" value="InterPro"/>
</dbReference>
<dbReference type="Gene3D" id="6.10.340.10">
    <property type="match status" value="1"/>
</dbReference>
<dbReference type="InterPro" id="IPR021796">
    <property type="entry name" value="Tll0287-like_dom"/>
</dbReference>
<dbReference type="EMBL" id="CP014691">
    <property type="protein sequence ID" value="AQS86744.1"/>
    <property type="molecule type" value="Genomic_DNA"/>
</dbReference>
<name>A0A1U9KLS0_9PROT</name>
<dbReference type="SUPFAM" id="SSF158472">
    <property type="entry name" value="HAMP domain-like"/>
    <property type="match status" value="1"/>
</dbReference>
<accession>A0A1U9KLS0</accession>
<dbReference type="Proteomes" id="UP000188604">
    <property type="component" value="Chromosome"/>
</dbReference>
<dbReference type="AlphaFoldDB" id="A0A1U9KLS0"/>
<reference evidence="1 2" key="1">
    <citation type="submission" date="2016-03" db="EMBL/GenBank/DDBJ databases">
        <title>Acetic acid bacteria sequencing.</title>
        <authorList>
            <person name="Brandt J."/>
            <person name="Jakob F."/>
            <person name="Vogel R.F."/>
        </authorList>
    </citation>
    <scope>NUCLEOTIDE SEQUENCE [LARGE SCALE GENOMIC DNA]</scope>
    <source>
        <strain evidence="1 2">NBRC 101099</strain>
    </source>
</reference>
<dbReference type="Pfam" id="PF11845">
    <property type="entry name" value="Tll0287-like"/>
    <property type="match status" value="1"/>
</dbReference>
<dbReference type="PROSITE" id="PS50885">
    <property type="entry name" value="HAMP"/>
    <property type="match status" value="1"/>
</dbReference>
<keyword evidence="2" id="KW-1185">Reference proteome</keyword>
<dbReference type="InterPro" id="IPR003660">
    <property type="entry name" value="HAMP_dom"/>
</dbReference>
<evidence type="ECO:0000313" key="1">
    <source>
        <dbReference type="EMBL" id="AQS86744.1"/>
    </source>
</evidence>
<protein>
    <submittedName>
        <fullName evidence="1">Uncharacterized protein</fullName>
    </submittedName>
</protein>